<evidence type="ECO:0000256" key="1">
    <source>
        <dbReference type="SAM" id="SignalP"/>
    </source>
</evidence>
<evidence type="ECO:0000313" key="3">
    <source>
        <dbReference type="EMBL" id="AJE02481.1"/>
    </source>
</evidence>
<dbReference type="Proteomes" id="UP000057609">
    <property type="component" value="Chromosome"/>
</dbReference>
<dbReference type="AlphaFoldDB" id="A0A0B5BEJ3"/>
<proteinExistence type="predicted"/>
<feature type="domain" description="ABC-type glycine betaine transport system substrate-binding" evidence="2">
    <location>
        <begin position="27"/>
        <end position="131"/>
    </location>
</feature>
<keyword evidence="4" id="KW-1185">Reference proteome</keyword>
<protein>
    <recommendedName>
        <fullName evidence="2">ABC-type glycine betaine transport system substrate-binding domain-containing protein</fullName>
    </recommendedName>
</protein>
<evidence type="ECO:0000313" key="4">
    <source>
        <dbReference type="Proteomes" id="UP000057609"/>
    </source>
</evidence>
<dbReference type="RefSeq" id="WP_039740391.1">
    <property type="nucleotide sequence ID" value="NZ_CP009788.1"/>
</dbReference>
<sequence>MKKIGLLVIAGMVFVCAQLGDACVGRTLLIGVPGTAGDRMLAEMVSTLINERTGTAVKIQTYRDAKEVYEAVKQGKVNIIIDNPEHALALLGRPNEPNGKKAYEIVKGEYRKKLNLAWLEPFGMAQGYAPVLTMETLENYPALPKLLAKLAGALNGDAYAKLLKSSDTGDKSKKAAKDFLRARKLI</sequence>
<reference evidence="3 4" key="1">
    <citation type="journal article" date="2015" name="Genome Announc.">
        <title>Complete Genome of Geobacter pickeringii G13T, a Metal-Reducing Isolate from Sedimentary Kaolin Deposits.</title>
        <authorList>
            <person name="Badalamenti J.P."/>
            <person name="Bond D.R."/>
        </authorList>
    </citation>
    <scope>NUCLEOTIDE SEQUENCE [LARGE SCALE GENOMIC DNA]</scope>
    <source>
        <strain evidence="3 4">G13</strain>
    </source>
</reference>
<dbReference type="EMBL" id="CP009788">
    <property type="protein sequence ID" value="AJE02481.1"/>
    <property type="molecule type" value="Genomic_DNA"/>
</dbReference>
<accession>A0A0B5BEJ3</accession>
<dbReference type="HOGENOM" id="CLU_1459346_0_0_7"/>
<dbReference type="Pfam" id="PF04069">
    <property type="entry name" value="OpuAC"/>
    <property type="match status" value="1"/>
</dbReference>
<dbReference type="Gene3D" id="3.40.190.10">
    <property type="entry name" value="Periplasmic binding protein-like II"/>
    <property type="match status" value="1"/>
</dbReference>
<gene>
    <name evidence="3" type="ORF">GPICK_02985</name>
</gene>
<dbReference type="STRING" id="345632.GPICK_02985"/>
<dbReference type="InterPro" id="IPR007210">
    <property type="entry name" value="ABC_Gly_betaine_transp_sub-bd"/>
</dbReference>
<organism evidence="3 4">
    <name type="scientific">Geobacter pickeringii</name>
    <dbReference type="NCBI Taxonomy" id="345632"/>
    <lineage>
        <taxon>Bacteria</taxon>
        <taxon>Pseudomonadati</taxon>
        <taxon>Thermodesulfobacteriota</taxon>
        <taxon>Desulfuromonadia</taxon>
        <taxon>Geobacterales</taxon>
        <taxon>Geobacteraceae</taxon>
        <taxon>Geobacter</taxon>
    </lineage>
</organism>
<name>A0A0B5BEJ3_9BACT</name>
<feature type="chain" id="PRO_5002098288" description="ABC-type glycine betaine transport system substrate-binding domain-containing protein" evidence="1">
    <location>
        <begin position="18"/>
        <end position="186"/>
    </location>
</feature>
<evidence type="ECO:0000259" key="2">
    <source>
        <dbReference type="Pfam" id="PF04069"/>
    </source>
</evidence>
<keyword evidence="1" id="KW-0732">Signal</keyword>
<dbReference type="KEGG" id="gpi:GPICK_02985"/>
<dbReference type="OrthoDB" id="9801163at2"/>
<feature type="signal peptide" evidence="1">
    <location>
        <begin position="1"/>
        <end position="17"/>
    </location>
</feature>
<dbReference type="SUPFAM" id="SSF53850">
    <property type="entry name" value="Periplasmic binding protein-like II"/>
    <property type="match status" value="1"/>
</dbReference>